<dbReference type="Pfam" id="PF18603">
    <property type="entry name" value="LAL_C2"/>
    <property type="match status" value="1"/>
</dbReference>
<comment type="caution">
    <text evidence="6">The sequence shown here is derived from an EMBL/GenBank/DDBJ whole genome shotgun (WGS) entry which is preliminary data.</text>
</comment>
<evidence type="ECO:0000313" key="6">
    <source>
        <dbReference type="EMBL" id="GCB90017.1"/>
    </source>
</evidence>
<organism evidence="6 7">
    <name type="scientific">Streptomyces noursei</name>
    <name type="common">Streptomyces albulus</name>
    <dbReference type="NCBI Taxonomy" id="1971"/>
    <lineage>
        <taxon>Bacteria</taxon>
        <taxon>Bacillati</taxon>
        <taxon>Actinomycetota</taxon>
        <taxon>Actinomycetes</taxon>
        <taxon>Kitasatosporales</taxon>
        <taxon>Streptomycetaceae</taxon>
        <taxon>Streptomyces</taxon>
    </lineage>
</organism>
<keyword evidence="3 4" id="KW-0067">ATP-binding</keyword>
<dbReference type="EMBL" id="BHXC01000006">
    <property type="protein sequence ID" value="GCB90017.1"/>
    <property type="molecule type" value="Genomic_DNA"/>
</dbReference>
<evidence type="ECO:0000313" key="7">
    <source>
        <dbReference type="Proteomes" id="UP000288351"/>
    </source>
</evidence>
<dbReference type="PROSITE" id="PS50975">
    <property type="entry name" value="ATP_GRASP"/>
    <property type="match status" value="1"/>
</dbReference>
<reference evidence="6 7" key="1">
    <citation type="journal article" date="2019" name="Microbiol. Resour. Announc.">
        <title>Draft Genome Sequence of the Most Traditional epsilon-Poly-l-Lysine Producer, Streptomyces albulus NBRC14147.</title>
        <authorList>
            <person name="Yamanaka K."/>
            <person name="Hamano Y."/>
        </authorList>
    </citation>
    <scope>NUCLEOTIDE SEQUENCE [LARGE SCALE GENOMIC DNA]</scope>
    <source>
        <strain evidence="6 7">NBRC 14147</strain>
    </source>
</reference>
<gene>
    <name evidence="6" type="ORF">SALB_02711</name>
</gene>
<dbReference type="AlphaFoldDB" id="A0A401QX93"/>
<dbReference type="InterPro" id="IPR052032">
    <property type="entry name" value="ATP-dep_AA_Ligase"/>
</dbReference>
<evidence type="ECO:0000256" key="1">
    <source>
        <dbReference type="ARBA" id="ARBA00022598"/>
    </source>
</evidence>
<dbReference type="Proteomes" id="UP000288351">
    <property type="component" value="Unassembled WGS sequence"/>
</dbReference>
<dbReference type="Gene3D" id="3.30.470.20">
    <property type="entry name" value="ATP-grasp fold, B domain"/>
    <property type="match status" value="1"/>
</dbReference>
<dbReference type="InterPro" id="IPR011761">
    <property type="entry name" value="ATP-grasp"/>
</dbReference>
<dbReference type="GO" id="GO:0005524">
    <property type="term" value="F:ATP binding"/>
    <property type="evidence" value="ECO:0007669"/>
    <property type="project" value="UniProtKB-UniRule"/>
</dbReference>
<evidence type="ECO:0000256" key="4">
    <source>
        <dbReference type="PROSITE-ProRule" id="PRU00409"/>
    </source>
</evidence>
<protein>
    <submittedName>
        <fullName evidence="6">Carboxylase</fullName>
    </submittedName>
</protein>
<feature type="domain" description="ATP-grasp" evidence="5">
    <location>
        <begin position="118"/>
        <end position="328"/>
    </location>
</feature>
<dbReference type="Gene3D" id="3.40.50.20">
    <property type="match status" value="1"/>
</dbReference>
<sequence>MQSMSILVLHKSNASRRGHLAKAAEYAKKNGDRLLLLVKDLTWEKEFADVSVSVDTSDIEATVAAARALAASEPEPIRAVAAFVGHSVPAAAAVAAELGLPFVGEQVARKVRDKYAMREAFASGNVPQPVYGLARTLDEAVTQAARIGFPLVLKPLIDNDTGYFRRVDSVAELTEHFPVVQRGAWSGIAHNPLYAWMVETYDSAILLEEYLPGAEVSVESIVVDGRAHVVAIHDKPVPMEGPYFVDVHYATPSRLPAEVQERIVESTAASHRAVGIETGAVHTEFRIQSDGTPKILETAARLGGGPVYQSVLLSTGVDMVAAVLDVASGRTPDLTPKPQPTPAGFYLFFAEKAGRISGISGVEEAGRNPRVQELSLYRKVGDAVDVPPRVWQSHGHVIFTADSDDGLVETFDELVKSVRIEIE</sequence>
<keyword evidence="1" id="KW-0436">Ligase</keyword>
<dbReference type="PANTHER" id="PTHR43585:SF2">
    <property type="entry name" value="ATP-GRASP ENZYME FSQD"/>
    <property type="match status" value="1"/>
</dbReference>
<dbReference type="SUPFAM" id="SSF56059">
    <property type="entry name" value="Glutathione synthetase ATP-binding domain-like"/>
    <property type="match status" value="1"/>
</dbReference>
<dbReference type="InterPro" id="IPR040570">
    <property type="entry name" value="LAL_C2"/>
</dbReference>
<evidence type="ECO:0000256" key="3">
    <source>
        <dbReference type="ARBA" id="ARBA00022840"/>
    </source>
</evidence>
<evidence type="ECO:0000256" key="2">
    <source>
        <dbReference type="ARBA" id="ARBA00022741"/>
    </source>
</evidence>
<dbReference type="Pfam" id="PF13535">
    <property type="entry name" value="ATP-grasp_4"/>
    <property type="match status" value="1"/>
</dbReference>
<dbReference type="PANTHER" id="PTHR43585">
    <property type="entry name" value="FUMIPYRROLE BIOSYNTHESIS PROTEIN C"/>
    <property type="match status" value="1"/>
</dbReference>
<accession>A0A401QX93</accession>
<dbReference type="GO" id="GO:0046872">
    <property type="term" value="F:metal ion binding"/>
    <property type="evidence" value="ECO:0007669"/>
    <property type="project" value="InterPro"/>
</dbReference>
<keyword evidence="2 4" id="KW-0547">Nucleotide-binding</keyword>
<proteinExistence type="predicted"/>
<dbReference type="GO" id="GO:0016874">
    <property type="term" value="F:ligase activity"/>
    <property type="evidence" value="ECO:0007669"/>
    <property type="project" value="UniProtKB-KW"/>
</dbReference>
<name>A0A401QX93_STRNR</name>
<evidence type="ECO:0000259" key="5">
    <source>
        <dbReference type="PROSITE" id="PS50975"/>
    </source>
</evidence>